<comment type="similarity">
    <text evidence="1">Belongs to the xanthine dehydrogenase family.</text>
</comment>
<dbReference type="InterPro" id="IPR046867">
    <property type="entry name" value="AldOxase/xan_DH_MoCoBD2"/>
</dbReference>
<feature type="domain" description="2Fe-2S ferredoxin-type" evidence="5">
    <location>
        <begin position="4"/>
        <end position="80"/>
    </location>
</feature>
<dbReference type="InterPro" id="IPR036884">
    <property type="entry name" value="2Fe-2S-bd_dom_sf"/>
</dbReference>
<dbReference type="Gene3D" id="3.90.1170.50">
    <property type="entry name" value="Aldehyde oxidase/xanthine dehydrogenase, a/b hammerhead"/>
    <property type="match status" value="1"/>
</dbReference>
<reference evidence="6 7" key="1">
    <citation type="submission" date="2016-09" db="EMBL/GenBank/DDBJ databases">
        <title>Complete genome of Desulfosporosinus sp. OL.</title>
        <authorList>
            <person name="Mardanov A."/>
            <person name="Beletsky A."/>
            <person name="Panova A."/>
            <person name="Karnachuk O."/>
            <person name="Ravin N."/>
        </authorList>
    </citation>
    <scope>NUCLEOTIDE SEQUENCE [LARGE SCALE GENOMIC DNA]</scope>
    <source>
        <strain evidence="6 7">OL</strain>
    </source>
</reference>
<keyword evidence="7" id="KW-1185">Reference proteome</keyword>
<evidence type="ECO:0000256" key="4">
    <source>
        <dbReference type="ARBA" id="ARBA00023004"/>
    </source>
</evidence>
<dbReference type="PANTHER" id="PTHR11908:SF157">
    <property type="entry name" value="XANTHINE DEHYDROGENASE SUBUNIT D-RELATED"/>
    <property type="match status" value="1"/>
</dbReference>
<dbReference type="SUPFAM" id="SSF56003">
    <property type="entry name" value="Molybdenum cofactor-binding domain"/>
    <property type="match status" value="1"/>
</dbReference>
<keyword evidence="3" id="KW-0560">Oxidoreductase</keyword>
<dbReference type="InterPro" id="IPR016208">
    <property type="entry name" value="Ald_Oxase/xanthine_DH-like"/>
</dbReference>
<dbReference type="Gene3D" id="3.30.365.10">
    <property type="entry name" value="Aldehyde oxidase/xanthine dehydrogenase, molybdopterin binding domain"/>
    <property type="match status" value="4"/>
</dbReference>
<dbReference type="OrthoDB" id="41753at2"/>
<dbReference type="GO" id="GO:0005506">
    <property type="term" value="F:iron ion binding"/>
    <property type="evidence" value="ECO:0007669"/>
    <property type="project" value="InterPro"/>
</dbReference>
<evidence type="ECO:0000259" key="5">
    <source>
        <dbReference type="PROSITE" id="PS51085"/>
    </source>
</evidence>
<dbReference type="SUPFAM" id="SSF47741">
    <property type="entry name" value="CO dehydrogenase ISP C-domain like"/>
    <property type="match status" value="1"/>
</dbReference>
<keyword evidence="2" id="KW-0479">Metal-binding</keyword>
<proteinExistence type="inferred from homology"/>
<dbReference type="AlphaFoldDB" id="A0A1Q8QZ38"/>
<dbReference type="Proteomes" id="UP000186102">
    <property type="component" value="Unassembled WGS sequence"/>
</dbReference>
<dbReference type="InterPro" id="IPR008274">
    <property type="entry name" value="AldOxase/xan_DH_MoCoBD1"/>
</dbReference>
<dbReference type="CDD" id="cd00207">
    <property type="entry name" value="fer2"/>
    <property type="match status" value="1"/>
</dbReference>
<dbReference type="PROSITE" id="PS51085">
    <property type="entry name" value="2FE2S_FER_2"/>
    <property type="match status" value="1"/>
</dbReference>
<dbReference type="Pfam" id="PF01315">
    <property type="entry name" value="Ald_Xan_dh_C"/>
    <property type="match status" value="1"/>
</dbReference>
<dbReference type="InterPro" id="IPR006058">
    <property type="entry name" value="2Fe2S_fd_BS"/>
</dbReference>
<organism evidence="6 7">
    <name type="scientific">Desulfosporosinus metallidurans</name>
    <dbReference type="NCBI Taxonomy" id="1888891"/>
    <lineage>
        <taxon>Bacteria</taxon>
        <taxon>Bacillati</taxon>
        <taxon>Bacillota</taxon>
        <taxon>Clostridia</taxon>
        <taxon>Eubacteriales</taxon>
        <taxon>Desulfitobacteriaceae</taxon>
        <taxon>Desulfosporosinus</taxon>
    </lineage>
</organism>
<dbReference type="Gene3D" id="1.10.150.120">
    <property type="entry name" value="[2Fe-2S]-binding domain"/>
    <property type="match status" value="1"/>
</dbReference>
<name>A0A1Q8QZ38_9FIRM</name>
<sequence>MGIHEIQFRINGRPIKLLVDHSKTLLNVLRDDLRLTGTKEGCKEGVCGSCTVLIDGNPVNSCKLPIERVAGKTVVTIEGVGTRDNPDAIQRAFVEVGAAQCGFCTPGMILTAKSILDKNPNPSREEVRQSIKRTLCRCTGYKKIIDGVMLAADLRREPTIIRDRDVSEYRLGGSIPQLNSWEKVTGNLRFSQDIYLEDMCHAKVLRSPHFHALVKNIDTSEAEAMHGVVAIATAKDLKGPNRVKYIFHDLRVVADEKVRYYGEPVAIVVARTVAIAEKALAKIKVDYEVLPVVTDPFAALEVGAPEVQEQDYPGNMLMYQNLVQGDIEEGFKEADIIEENTFTTPANIHGYLEPDSGLAYFDEEGRVVIYACGQAPHYHRDEVARVLGLGTDEVRVVEDGTGGGFGGRIDPFVQVLLGLAVYKAKLPVKLQFTAEENFIGIPKRHPFTIKLKTGVRKDGKIVAHYGEIVGDAGAYALASPGVLMRAIVHSYGPYEIPNIKVLGKMVLTNNTPTSSMRGFGVSQMCFAVETQINRICQRLGMNVLDFAKLNGFKQGTITATGQLIKDPPGYLEVIETIENHWAKKVDKATDPDKTANLPPHIKRGKGFATTWYGIGKTGLLNLSRCNVEITKQGTLILKEGAAEIGQGSTTVMALIAGEELDLTLNKIQVIAADSLLTPDSDLTCASKHTFYTGNATLLACKELKNNLFAAAAVELKAEATELQTKNGLVFVKIHPEKALSFGELRQRGYELTGFGEFIVPLDLLDQDTGQGTLYVVFTYGAAVVEVEVNTETGEVKVLNSAVAFQCGRAINRLAMEGQMEGGVAMGVGYALMEEYIPGKTKSYKDYRLPRSTDVPLDISTYVVEIPQGPGPFGAIGMGEAAHFPQAPAIIAAIHDACGIWIHDLPAKPQRILESLSRKV</sequence>
<evidence type="ECO:0000256" key="1">
    <source>
        <dbReference type="ARBA" id="ARBA00006849"/>
    </source>
</evidence>
<dbReference type="GO" id="GO:0051537">
    <property type="term" value="F:2 iron, 2 sulfur cluster binding"/>
    <property type="evidence" value="ECO:0007669"/>
    <property type="project" value="InterPro"/>
</dbReference>
<dbReference type="InterPro" id="IPR037165">
    <property type="entry name" value="AldOxase/xan_DH_Mopterin-bd_sf"/>
</dbReference>
<dbReference type="STRING" id="1888891.DSOL_1389"/>
<protein>
    <submittedName>
        <fullName evidence="6">Xanthine dehydrogenase, molybdenum binding subunit</fullName>
    </submittedName>
</protein>
<dbReference type="Gene3D" id="3.10.20.30">
    <property type="match status" value="1"/>
</dbReference>
<comment type="caution">
    <text evidence="6">The sequence shown here is derived from an EMBL/GenBank/DDBJ whole genome shotgun (WGS) entry which is preliminary data.</text>
</comment>
<dbReference type="InterPro" id="IPR036856">
    <property type="entry name" value="Ald_Oxase/Xan_DH_a/b_sf"/>
</dbReference>
<accession>A0A1Q8QZ38</accession>
<dbReference type="GO" id="GO:0016491">
    <property type="term" value="F:oxidoreductase activity"/>
    <property type="evidence" value="ECO:0007669"/>
    <property type="project" value="UniProtKB-KW"/>
</dbReference>
<keyword evidence="4" id="KW-0408">Iron</keyword>
<dbReference type="RefSeq" id="WP_075364115.1">
    <property type="nucleotide sequence ID" value="NZ_MLBF01000007.1"/>
</dbReference>
<dbReference type="SMART" id="SM01008">
    <property type="entry name" value="Ald_Xan_dh_C"/>
    <property type="match status" value="1"/>
</dbReference>
<dbReference type="PANTHER" id="PTHR11908">
    <property type="entry name" value="XANTHINE DEHYDROGENASE"/>
    <property type="match status" value="1"/>
</dbReference>
<dbReference type="SUPFAM" id="SSF54292">
    <property type="entry name" value="2Fe-2S ferredoxin-like"/>
    <property type="match status" value="1"/>
</dbReference>
<gene>
    <name evidence="6" type="ORF">DSOL_1389</name>
</gene>
<evidence type="ECO:0000313" key="6">
    <source>
        <dbReference type="EMBL" id="OLN32638.1"/>
    </source>
</evidence>
<dbReference type="InterPro" id="IPR000674">
    <property type="entry name" value="Ald_Oxase/Xan_DH_a/b"/>
</dbReference>
<dbReference type="SUPFAM" id="SSF54665">
    <property type="entry name" value="CO dehydrogenase molybdoprotein N-domain-like"/>
    <property type="match status" value="1"/>
</dbReference>
<evidence type="ECO:0000256" key="3">
    <source>
        <dbReference type="ARBA" id="ARBA00023002"/>
    </source>
</evidence>
<dbReference type="Pfam" id="PF00111">
    <property type="entry name" value="Fer2"/>
    <property type="match status" value="1"/>
</dbReference>
<evidence type="ECO:0000313" key="7">
    <source>
        <dbReference type="Proteomes" id="UP000186102"/>
    </source>
</evidence>
<dbReference type="Pfam" id="PF01799">
    <property type="entry name" value="Fer2_2"/>
    <property type="match status" value="1"/>
</dbReference>
<dbReference type="InterPro" id="IPR002888">
    <property type="entry name" value="2Fe-2S-bd"/>
</dbReference>
<dbReference type="InterPro" id="IPR001041">
    <property type="entry name" value="2Fe-2S_ferredoxin-type"/>
</dbReference>
<evidence type="ECO:0000256" key="2">
    <source>
        <dbReference type="ARBA" id="ARBA00022723"/>
    </source>
</evidence>
<dbReference type="Pfam" id="PF02738">
    <property type="entry name" value="MoCoBD_1"/>
    <property type="match status" value="1"/>
</dbReference>
<dbReference type="InterPro" id="IPR012675">
    <property type="entry name" value="Beta-grasp_dom_sf"/>
</dbReference>
<dbReference type="PROSITE" id="PS00197">
    <property type="entry name" value="2FE2S_FER_1"/>
    <property type="match status" value="1"/>
</dbReference>
<dbReference type="InterPro" id="IPR036010">
    <property type="entry name" value="2Fe-2S_ferredoxin-like_sf"/>
</dbReference>
<dbReference type="Pfam" id="PF20256">
    <property type="entry name" value="MoCoBD_2"/>
    <property type="match status" value="1"/>
</dbReference>
<dbReference type="EMBL" id="MLBF01000007">
    <property type="protein sequence ID" value="OLN32638.1"/>
    <property type="molecule type" value="Genomic_DNA"/>
</dbReference>